<dbReference type="InParanoid" id="B9RPE8"/>
<protein>
    <submittedName>
        <fullName evidence="3">Uncharacterized protein</fullName>
    </submittedName>
</protein>
<name>B9RPE8_RICCO</name>
<gene>
    <name evidence="3" type="ORF">RCOM_1368200</name>
</gene>
<evidence type="ECO:0000313" key="4">
    <source>
        <dbReference type="Proteomes" id="UP000008311"/>
    </source>
</evidence>
<dbReference type="Proteomes" id="UP000008311">
    <property type="component" value="Unassembled WGS sequence"/>
</dbReference>
<keyword evidence="2" id="KW-0472">Membrane</keyword>
<feature type="transmembrane region" description="Helical" evidence="2">
    <location>
        <begin position="146"/>
        <end position="168"/>
    </location>
</feature>
<organism evidence="3 4">
    <name type="scientific">Ricinus communis</name>
    <name type="common">Castor bean</name>
    <dbReference type="NCBI Taxonomy" id="3988"/>
    <lineage>
        <taxon>Eukaryota</taxon>
        <taxon>Viridiplantae</taxon>
        <taxon>Streptophyta</taxon>
        <taxon>Embryophyta</taxon>
        <taxon>Tracheophyta</taxon>
        <taxon>Spermatophyta</taxon>
        <taxon>Magnoliopsida</taxon>
        <taxon>eudicotyledons</taxon>
        <taxon>Gunneridae</taxon>
        <taxon>Pentapetalae</taxon>
        <taxon>rosids</taxon>
        <taxon>fabids</taxon>
        <taxon>Malpighiales</taxon>
        <taxon>Euphorbiaceae</taxon>
        <taxon>Acalyphoideae</taxon>
        <taxon>Acalypheae</taxon>
        <taxon>Ricinus</taxon>
    </lineage>
</organism>
<dbReference type="EMBL" id="EQ973793">
    <property type="protein sequence ID" value="EEF46762.1"/>
    <property type="molecule type" value="Genomic_DNA"/>
</dbReference>
<sequence length="181" mass="20453">MIELIKGYAHSSTSSPRSSFETTELLRKTSGNGTCNPEKQTSKTCKTRTGKQVAKTKTIAQQPCGVFFLIDTLTRKSCVTRKPGSKNPNEKITWTLQKLSCCSRMKDKSKGDERKKKETAYATKSGRVDDGVKKWRGRNIKHGTEWLQYMMLMMAMIIITIITITITITTTMMESIENNQI</sequence>
<keyword evidence="2" id="KW-1133">Transmembrane helix</keyword>
<accession>B9RPE8</accession>
<feature type="region of interest" description="Disordered" evidence="1">
    <location>
        <begin position="1"/>
        <end position="21"/>
    </location>
</feature>
<evidence type="ECO:0000256" key="2">
    <source>
        <dbReference type="SAM" id="Phobius"/>
    </source>
</evidence>
<keyword evidence="2" id="KW-0812">Transmembrane</keyword>
<reference evidence="4" key="1">
    <citation type="journal article" date="2010" name="Nat. Biotechnol.">
        <title>Draft genome sequence of the oilseed species Ricinus communis.</title>
        <authorList>
            <person name="Chan A.P."/>
            <person name="Crabtree J."/>
            <person name="Zhao Q."/>
            <person name="Lorenzi H."/>
            <person name="Orvis J."/>
            <person name="Puiu D."/>
            <person name="Melake-Berhan A."/>
            <person name="Jones K.M."/>
            <person name="Redman J."/>
            <person name="Chen G."/>
            <person name="Cahoon E.B."/>
            <person name="Gedil M."/>
            <person name="Stanke M."/>
            <person name="Haas B.J."/>
            <person name="Wortman J.R."/>
            <person name="Fraser-Liggett C.M."/>
            <person name="Ravel J."/>
            <person name="Rabinowicz P.D."/>
        </authorList>
    </citation>
    <scope>NUCLEOTIDE SEQUENCE [LARGE SCALE GENOMIC DNA]</scope>
    <source>
        <strain evidence="4">cv. Hale</strain>
    </source>
</reference>
<evidence type="ECO:0000256" key="1">
    <source>
        <dbReference type="SAM" id="MobiDB-lite"/>
    </source>
</evidence>
<dbReference type="AlphaFoldDB" id="B9RPE8"/>
<keyword evidence="4" id="KW-1185">Reference proteome</keyword>
<proteinExistence type="predicted"/>
<evidence type="ECO:0000313" key="3">
    <source>
        <dbReference type="EMBL" id="EEF46762.1"/>
    </source>
</evidence>